<evidence type="ECO:0000313" key="1">
    <source>
        <dbReference type="EMBL" id="KAK5635983.1"/>
    </source>
</evidence>
<dbReference type="EMBL" id="JAWHQM010000060">
    <property type="protein sequence ID" value="KAK5635983.1"/>
    <property type="molecule type" value="Genomic_DNA"/>
</dbReference>
<protein>
    <submittedName>
        <fullName evidence="1">Uncharacterized protein</fullName>
    </submittedName>
</protein>
<evidence type="ECO:0000313" key="2">
    <source>
        <dbReference type="Proteomes" id="UP001305414"/>
    </source>
</evidence>
<gene>
    <name evidence="1" type="ORF">RRF57_011695</name>
</gene>
<dbReference type="Proteomes" id="UP001305414">
    <property type="component" value="Unassembled WGS sequence"/>
</dbReference>
<reference evidence="1 2" key="1">
    <citation type="submission" date="2023-10" db="EMBL/GenBank/DDBJ databases">
        <title>Draft genome sequence of Xylaria bambusicola isolate GMP-LS, the root and basal stem rot pathogen of sugarcane in Indonesia.</title>
        <authorList>
            <person name="Selvaraj P."/>
            <person name="Muralishankar V."/>
            <person name="Muruganantham S."/>
            <person name="Sp S."/>
            <person name="Haryani S."/>
            <person name="Lau K.J.X."/>
            <person name="Naqvi N.I."/>
        </authorList>
    </citation>
    <scope>NUCLEOTIDE SEQUENCE [LARGE SCALE GENOMIC DNA]</scope>
    <source>
        <strain evidence="1">GMP-LS</strain>
    </source>
</reference>
<proteinExistence type="predicted"/>
<accession>A0AAN7UVB7</accession>
<name>A0AAN7UVB7_9PEZI</name>
<comment type="caution">
    <text evidence="1">The sequence shown here is derived from an EMBL/GenBank/DDBJ whole genome shotgun (WGS) entry which is preliminary data.</text>
</comment>
<sequence length="145" mass="15322">MESVNFARPRLVVGLLDFIDGYGTSAVDAASHGSQFSPPRAPLAASVGGIVAAPDTQGGHGTHIPETRCDPMLYDFRGRPTQEQPPGAIDKPRLLLATALALEDIPIYATLKAVLIVGKGVEVEANQTFAVSVAQASWEDDPRET</sequence>
<dbReference type="AlphaFoldDB" id="A0AAN7UVB7"/>
<organism evidence="1 2">
    <name type="scientific">Xylaria bambusicola</name>
    <dbReference type="NCBI Taxonomy" id="326684"/>
    <lineage>
        <taxon>Eukaryota</taxon>
        <taxon>Fungi</taxon>
        <taxon>Dikarya</taxon>
        <taxon>Ascomycota</taxon>
        <taxon>Pezizomycotina</taxon>
        <taxon>Sordariomycetes</taxon>
        <taxon>Xylariomycetidae</taxon>
        <taxon>Xylariales</taxon>
        <taxon>Xylariaceae</taxon>
        <taxon>Xylaria</taxon>
    </lineage>
</organism>
<keyword evidence="2" id="KW-1185">Reference proteome</keyword>